<dbReference type="Pfam" id="PF22666">
    <property type="entry name" value="Glyco_hydro_2_N2"/>
    <property type="match status" value="1"/>
</dbReference>
<evidence type="ECO:0000256" key="4">
    <source>
        <dbReference type="SAM" id="MobiDB-lite"/>
    </source>
</evidence>
<dbReference type="SUPFAM" id="SSF51445">
    <property type="entry name" value="(Trans)glycosidases"/>
    <property type="match status" value="1"/>
</dbReference>
<keyword evidence="2 8" id="KW-0378">Hydrolase</keyword>
<dbReference type="PANTHER" id="PTHR42732:SF2">
    <property type="entry name" value="BETA-MANNOSIDASE"/>
    <property type="match status" value="1"/>
</dbReference>
<dbReference type="InterPro" id="IPR008979">
    <property type="entry name" value="Galactose-bd-like_sf"/>
</dbReference>
<dbReference type="InterPro" id="IPR017853">
    <property type="entry name" value="GH"/>
</dbReference>
<organism evidence="8 9">
    <name type="scientific">Adlercreutzia faecimuris</name>
    <dbReference type="NCBI Taxonomy" id="2897341"/>
    <lineage>
        <taxon>Bacteria</taxon>
        <taxon>Bacillati</taxon>
        <taxon>Actinomycetota</taxon>
        <taxon>Coriobacteriia</taxon>
        <taxon>Eggerthellales</taxon>
        <taxon>Eggerthellaceae</taxon>
        <taxon>Adlercreutzia</taxon>
    </lineage>
</organism>
<feature type="compositionally biased region" description="Low complexity" evidence="4">
    <location>
        <begin position="693"/>
        <end position="706"/>
    </location>
</feature>
<feature type="compositionally biased region" description="Low complexity" evidence="4">
    <location>
        <begin position="638"/>
        <end position="656"/>
    </location>
</feature>
<dbReference type="EMBL" id="JAJMLW010000003">
    <property type="protein sequence ID" value="MCI2242386.1"/>
    <property type="molecule type" value="Genomic_DNA"/>
</dbReference>
<feature type="region of interest" description="Disordered" evidence="4">
    <location>
        <begin position="638"/>
        <end position="755"/>
    </location>
</feature>
<dbReference type="PANTHER" id="PTHR42732">
    <property type="entry name" value="BETA-GALACTOSIDASE"/>
    <property type="match status" value="1"/>
</dbReference>
<dbReference type="InterPro" id="IPR054593">
    <property type="entry name" value="Beta-mannosidase-like_N2"/>
</dbReference>
<comment type="similarity">
    <text evidence="1">Belongs to the glycosyl hydrolase 2 family.</text>
</comment>
<dbReference type="InterPro" id="IPR036156">
    <property type="entry name" value="Beta-gal/glucu_dom_sf"/>
</dbReference>
<evidence type="ECO:0000256" key="2">
    <source>
        <dbReference type="ARBA" id="ARBA00022801"/>
    </source>
</evidence>
<dbReference type="SUPFAM" id="SSF49303">
    <property type="entry name" value="beta-Galactosidase/glucuronidase domain"/>
    <property type="match status" value="1"/>
</dbReference>
<evidence type="ECO:0000256" key="1">
    <source>
        <dbReference type="ARBA" id="ARBA00007401"/>
    </source>
</evidence>
<feature type="domain" description="Glycoside hydrolase family 2 immunoglobulin-like beta-sandwich" evidence="5">
    <location>
        <begin position="265"/>
        <end position="313"/>
    </location>
</feature>
<reference evidence="8" key="1">
    <citation type="submission" date="2021-11" db="EMBL/GenBank/DDBJ databases">
        <title>A Novel Adlercreutzia Species, isolated from a Allomyrina dichotoma larva feces.</title>
        <authorList>
            <person name="Suh M.K."/>
        </authorList>
    </citation>
    <scope>NUCLEOTIDE SEQUENCE</scope>
    <source>
        <strain evidence="8">JBNU-10</strain>
    </source>
</reference>
<dbReference type="InterPro" id="IPR013783">
    <property type="entry name" value="Ig-like_fold"/>
</dbReference>
<dbReference type="RefSeq" id="WP_242165600.1">
    <property type="nucleotide sequence ID" value="NZ_JAJMLW010000003.1"/>
</dbReference>
<dbReference type="Gene3D" id="2.60.40.10">
    <property type="entry name" value="Immunoglobulins"/>
    <property type="match status" value="1"/>
</dbReference>
<feature type="compositionally biased region" description="Low complexity" evidence="4">
    <location>
        <begin position="716"/>
        <end position="755"/>
    </location>
</feature>
<feature type="domain" description="Beta-mannosidase-like galactose-binding" evidence="7">
    <location>
        <begin position="107"/>
        <end position="167"/>
    </location>
</feature>
<dbReference type="Gene3D" id="3.20.20.80">
    <property type="entry name" value="Glycosidases"/>
    <property type="match status" value="1"/>
</dbReference>
<evidence type="ECO:0000259" key="5">
    <source>
        <dbReference type="Pfam" id="PF00703"/>
    </source>
</evidence>
<evidence type="ECO:0000259" key="6">
    <source>
        <dbReference type="Pfam" id="PF02836"/>
    </source>
</evidence>
<evidence type="ECO:0000313" key="8">
    <source>
        <dbReference type="EMBL" id="MCI2242386.1"/>
    </source>
</evidence>
<dbReference type="InterPro" id="IPR006103">
    <property type="entry name" value="Glyco_hydro_2_cat"/>
</dbReference>
<gene>
    <name evidence="8" type="ORF">LPT13_08490</name>
</gene>
<keyword evidence="9" id="KW-1185">Reference proteome</keyword>
<dbReference type="Pfam" id="PF02836">
    <property type="entry name" value="Glyco_hydro_2_C"/>
    <property type="match status" value="1"/>
</dbReference>
<keyword evidence="3" id="KW-0326">Glycosidase</keyword>
<dbReference type="GO" id="GO:0016787">
    <property type="term" value="F:hydrolase activity"/>
    <property type="evidence" value="ECO:0007669"/>
    <property type="project" value="UniProtKB-KW"/>
</dbReference>
<accession>A0ABS9WJG2</accession>
<protein>
    <submittedName>
        <fullName evidence="8">Glycoside hydrolase family 2</fullName>
    </submittedName>
</protein>
<feature type="compositionally biased region" description="Basic and acidic residues" evidence="4">
    <location>
        <begin position="673"/>
        <end position="689"/>
    </location>
</feature>
<dbReference type="InterPro" id="IPR051913">
    <property type="entry name" value="GH2_Domain-Containing"/>
</dbReference>
<comment type="caution">
    <text evidence="8">The sequence shown here is derived from an EMBL/GenBank/DDBJ whole genome shotgun (WGS) entry which is preliminary data.</text>
</comment>
<evidence type="ECO:0000259" key="7">
    <source>
        <dbReference type="Pfam" id="PF22666"/>
    </source>
</evidence>
<evidence type="ECO:0000313" key="9">
    <source>
        <dbReference type="Proteomes" id="UP001430755"/>
    </source>
</evidence>
<feature type="domain" description="Glycoside hydrolase family 2 catalytic" evidence="6">
    <location>
        <begin position="330"/>
        <end position="521"/>
    </location>
</feature>
<name>A0ABS9WJG2_9ACTN</name>
<dbReference type="InterPro" id="IPR006102">
    <property type="entry name" value="Ig-like_GH2"/>
</dbReference>
<evidence type="ECO:0000256" key="3">
    <source>
        <dbReference type="ARBA" id="ARBA00023295"/>
    </source>
</evidence>
<sequence length="793" mass="86092">MDIKRILASAPRKHDVGEPAPLTTPWGEALDPARVRAEHPHPQFAREDFRLLNGWWQYAIVPTLDAARSWAKVRPPARYDGRILVPFSPEAPLSGVGRTVRPDDLLWYRRAFATPALDEGARCVLHFEAVDYACACYVNGELAGCHEGGYLPFSFDVTDLLHERPDHLPAHGIIEENEVELCVWDPSEAGTQPRGKQRIDHGGIWYTAQSGIWQPVWLEVVPACRVQALALRPDAVAGMLNLTVGIHGAGRLLHVDVAAADGTLVARETVRVEAEGIAPEVQLPIPDLRLWSPGDPYLYGVTLRYGHDVVHSYAAFRTVEVARDDQGAFRFLLNGEPLFLRGVLDQGYWPDGLMTAPSDEALAFDVQAMRDAGFNLLRKHLKVEADRWYYHCDRLGMLVWQDMVSGGGPLNAWETSYKPTLLRRSWGSYADDTPRHRQRLSAGDEAYRDQWRAACRETVAYLADHPCVVTWVLFNEGWGQFDAAVATAEVRALDPTRPVDAVSGWYDQHCGDFLSVHDYFRPLAVYPDDPARLVGAAAARGGRAFVISEFGGLALGVQDHVAYQGIYGYDTFDGATAWAAGVRDVLAAADALEARGLAGWVYTQLSDVEEEANGILTYDRRVNKLALADREARARAAADAGGDGAGASAPAAVGDAEPGDAVGTPALADVPADGERAHAAPAHARREAPAPDAPAAVGDAAEGDAPAPAPADDPDAPASAPRLAASLAAAGSRVAGTWAPRAAAARSRAGDAWTARAEATRSWARERADWIRETIDSLREPEVRVPRGREQRP</sequence>
<proteinExistence type="inferred from homology"/>
<dbReference type="SUPFAM" id="SSF49785">
    <property type="entry name" value="Galactose-binding domain-like"/>
    <property type="match status" value="1"/>
</dbReference>
<dbReference type="Proteomes" id="UP001430755">
    <property type="component" value="Unassembled WGS sequence"/>
</dbReference>
<dbReference type="Gene3D" id="2.60.120.260">
    <property type="entry name" value="Galactose-binding domain-like"/>
    <property type="match status" value="1"/>
</dbReference>
<dbReference type="Pfam" id="PF00703">
    <property type="entry name" value="Glyco_hydro_2"/>
    <property type="match status" value="1"/>
</dbReference>